<dbReference type="PANTHER" id="PTHR11941">
    <property type="entry name" value="ENOYL-COA HYDRATASE-RELATED"/>
    <property type="match status" value="1"/>
</dbReference>
<dbReference type="InterPro" id="IPR029045">
    <property type="entry name" value="ClpP/crotonase-like_dom_sf"/>
</dbReference>
<comment type="similarity">
    <text evidence="1 3">Belongs to the enoyl-CoA hydratase/isomerase family.</text>
</comment>
<dbReference type="SUPFAM" id="SSF52096">
    <property type="entry name" value="ClpP/crotonase"/>
    <property type="match status" value="1"/>
</dbReference>
<protein>
    <submittedName>
        <fullName evidence="4">Enoyl-CoA hydratase/carnithine racemase</fullName>
    </submittedName>
</protein>
<dbReference type="AlphaFoldDB" id="S5DLT6"/>
<reference evidence="4" key="1">
    <citation type="journal article" date="2013" name="Sci. Rep.">
        <title>Metagenomics uncovers a new group of low GC and ultra-small marine Actinobacteria.</title>
        <authorList>
            <person name="Ghai R."/>
            <person name="Mizuno C.M."/>
            <person name="Picazo A."/>
            <person name="Camacho A."/>
            <person name="Rodriguez-Valera F."/>
        </authorList>
    </citation>
    <scope>NUCLEOTIDE SEQUENCE</scope>
</reference>
<sequence length="251" mass="28070">MVLETQSINNTKLIQFNDKESLNAVGADDWKALKEEIESFERSELKYLVIKHINGNYSAGAQLGENINALMEDVSNAAEALWNCKKPVISLVDGIAAGAGSNMMLLSDFIIATPETRFIEVFVRRGLVVDFGGSWVLPRIIGIQKAKSLMMTSNEINGDELNNLGILYKLCKSEDMDDEFNSLIESLDKQSFISICMVKQQIREGLDKTFTESLDLETVNQNKRFLHSDAAEGMSAFLEKRAPNYKNTLDE</sequence>
<name>S5DLT6_9ACTN</name>
<dbReference type="PANTHER" id="PTHR11941:SF133">
    <property type="entry name" value="1,2-EPOXYPHENYLACETYL-COA ISOMERASE"/>
    <property type="match status" value="1"/>
</dbReference>
<dbReference type="GO" id="GO:0006635">
    <property type="term" value="P:fatty acid beta-oxidation"/>
    <property type="evidence" value="ECO:0007669"/>
    <property type="project" value="TreeGrafter"/>
</dbReference>
<dbReference type="EMBL" id="KC811144">
    <property type="protein sequence ID" value="AGQ19841.1"/>
    <property type="molecule type" value="Genomic_DNA"/>
</dbReference>
<dbReference type="InterPro" id="IPR001753">
    <property type="entry name" value="Enoyl-CoA_hydra/iso"/>
</dbReference>
<evidence type="ECO:0000256" key="1">
    <source>
        <dbReference type="ARBA" id="ARBA00005254"/>
    </source>
</evidence>
<evidence type="ECO:0000256" key="2">
    <source>
        <dbReference type="ARBA" id="ARBA00023239"/>
    </source>
</evidence>
<proteinExistence type="inferred from homology"/>
<dbReference type="InterPro" id="IPR018376">
    <property type="entry name" value="Enoyl-CoA_hyd/isom_CS"/>
</dbReference>
<dbReference type="PROSITE" id="PS00166">
    <property type="entry name" value="ENOYL_COA_HYDRATASE"/>
    <property type="match status" value="1"/>
</dbReference>
<accession>S5DLT6</accession>
<dbReference type="Gene3D" id="3.90.226.10">
    <property type="entry name" value="2-enoyl-CoA Hydratase, Chain A, domain 1"/>
    <property type="match status" value="1"/>
</dbReference>
<dbReference type="Pfam" id="PF00378">
    <property type="entry name" value="ECH_1"/>
    <property type="match status" value="1"/>
</dbReference>
<evidence type="ECO:0000256" key="3">
    <source>
        <dbReference type="RuleBase" id="RU003707"/>
    </source>
</evidence>
<organism evidence="4">
    <name type="scientific">Candidatus Actinomarina minuta</name>
    <dbReference type="NCBI Taxonomy" id="1389454"/>
    <lineage>
        <taxon>Bacteria</taxon>
        <taxon>Bacillati</taxon>
        <taxon>Actinomycetota</taxon>
        <taxon>Actinomycetes</taxon>
        <taxon>Candidatus Actinomarinidae</taxon>
        <taxon>Candidatus Actinomarinales</taxon>
        <taxon>Candidatus Actinomarineae</taxon>
        <taxon>Candidatus Actinomarinaceae</taxon>
        <taxon>Candidatus Actinomarina</taxon>
    </lineage>
</organism>
<dbReference type="Gene3D" id="1.10.12.10">
    <property type="entry name" value="Lyase 2-enoyl-coa Hydratase, Chain A, domain 2"/>
    <property type="match status" value="1"/>
</dbReference>
<dbReference type="InterPro" id="IPR014748">
    <property type="entry name" value="Enoyl-CoA_hydra_C"/>
</dbReference>
<dbReference type="CDD" id="cd06558">
    <property type="entry name" value="crotonase-like"/>
    <property type="match status" value="1"/>
</dbReference>
<keyword evidence="2" id="KW-0456">Lyase</keyword>
<evidence type="ECO:0000313" key="4">
    <source>
        <dbReference type="EMBL" id="AGQ19841.1"/>
    </source>
</evidence>
<dbReference type="GO" id="GO:0016829">
    <property type="term" value="F:lyase activity"/>
    <property type="evidence" value="ECO:0007669"/>
    <property type="project" value="UniProtKB-KW"/>
</dbReference>